<evidence type="ECO:0000256" key="1">
    <source>
        <dbReference type="SAM" id="SignalP"/>
    </source>
</evidence>
<protein>
    <submittedName>
        <fullName evidence="2">Uncharacterized protein</fullName>
    </submittedName>
</protein>
<keyword evidence="3" id="KW-1185">Reference proteome</keyword>
<dbReference type="RefSeq" id="WP_380830558.1">
    <property type="nucleotide sequence ID" value="NZ_JBHTCG010000031.1"/>
</dbReference>
<sequence length="201" mass="20251">MITIPTRLRTGIAALAILGAGSAMTLAVTPAADAATSPGTTTITLAAAPALTGMADSTSTAVASEAVPASATSRATAAAPASLLKSVRRNCGWVTCSWYMSKKVTRNLKDMMGAGTTFTTGAAYMICSKISHPMGIAVCAAAILTKGASAAYHITAAANRGGCVVTRVNAAYLVSGIPPLTFAKGVTFDDVPLSNKYCDAR</sequence>
<evidence type="ECO:0000313" key="2">
    <source>
        <dbReference type="EMBL" id="MFC7386840.1"/>
    </source>
</evidence>
<reference evidence="3" key="1">
    <citation type="journal article" date="2019" name="Int. J. Syst. Evol. Microbiol.">
        <title>The Global Catalogue of Microorganisms (GCM) 10K type strain sequencing project: providing services to taxonomists for standard genome sequencing and annotation.</title>
        <authorList>
            <consortium name="The Broad Institute Genomics Platform"/>
            <consortium name="The Broad Institute Genome Sequencing Center for Infectious Disease"/>
            <person name="Wu L."/>
            <person name="Ma J."/>
        </authorList>
    </citation>
    <scope>NUCLEOTIDE SEQUENCE [LARGE SCALE GENOMIC DNA]</scope>
    <source>
        <strain evidence="3">CECT 7649</strain>
    </source>
</reference>
<name>A0ABW2PFU1_9ACTN</name>
<feature type="chain" id="PRO_5045536077" evidence="1">
    <location>
        <begin position="35"/>
        <end position="201"/>
    </location>
</feature>
<dbReference type="EMBL" id="JBHTCG010000031">
    <property type="protein sequence ID" value="MFC7386840.1"/>
    <property type="molecule type" value="Genomic_DNA"/>
</dbReference>
<feature type="signal peptide" evidence="1">
    <location>
        <begin position="1"/>
        <end position="34"/>
    </location>
</feature>
<proteinExistence type="predicted"/>
<organism evidence="2 3">
    <name type="scientific">Sphaerisporangium rhizosphaerae</name>
    <dbReference type="NCBI Taxonomy" id="2269375"/>
    <lineage>
        <taxon>Bacteria</taxon>
        <taxon>Bacillati</taxon>
        <taxon>Actinomycetota</taxon>
        <taxon>Actinomycetes</taxon>
        <taxon>Streptosporangiales</taxon>
        <taxon>Streptosporangiaceae</taxon>
        <taxon>Sphaerisporangium</taxon>
    </lineage>
</organism>
<evidence type="ECO:0000313" key="3">
    <source>
        <dbReference type="Proteomes" id="UP001596496"/>
    </source>
</evidence>
<accession>A0ABW2PFU1</accession>
<gene>
    <name evidence="2" type="ORF">ACFQSB_31840</name>
</gene>
<keyword evidence="1" id="KW-0732">Signal</keyword>
<comment type="caution">
    <text evidence="2">The sequence shown here is derived from an EMBL/GenBank/DDBJ whole genome shotgun (WGS) entry which is preliminary data.</text>
</comment>
<dbReference type="Proteomes" id="UP001596496">
    <property type="component" value="Unassembled WGS sequence"/>
</dbReference>